<feature type="chain" id="PRO_5017409844" description="PepSY domain-containing protein" evidence="1">
    <location>
        <begin position="28"/>
        <end position="330"/>
    </location>
</feature>
<proteinExistence type="predicted"/>
<sequence>MRWTKWVRWIAPLWMAALLLSAVPAHAQAEEWDWEEEGVELNMEDIDDALLQRVQQEMKKLAGKEIELTHAYQSDEMIYLTGANEYDFASFLIEDIDNSLYVSAAISYKEVPNKERQAAEKALTALDGKKKFKFTDVYTAKGAAEKSITYYINSDDASVVVSNGAVIFTGIEYPAAQADKKALSRAQEALKEMSKAAGVSAPKLTEAIRTKAVDGDVWIFNDSDGKASVVVGTKTGKIWSVSVLDNKPIDYDQMEKMAKKMSNEKKIAAISPVVKKISGIGMKGYSVSWSPDYPMMFEYTKKGQPSIYGIISSSGKFTAISIQPAKGIAE</sequence>
<dbReference type="AlphaFoldDB" id="A0A3A3GUU4"/>
<evidence type="ECO:0008006" key="4">
    <source>
        <dbReference type="Google" id="ProtNLM"/>
    </source>
</evidence>
<organism evidence="2 3">
    <name type="scientific">Paenibacillus thiaminolyticus</name>
    <name type="common">Bacillus thiaminolyticus</name>
    <dbReference type="NCBI Taxonomy" id="49283"/>
    <lineage>
        <taxon>Bacteria</taxon>
        <taxon>Bacillati</taxon>
        <taxon>Bacillota</taxon>
        <taxon>Bacilli</taxon>
        <taxon>Bacillales</taxon>
        <taxon>Paenibacillaceae</taxon>
        <taxon>Paenibacillus</taxon>
    </lineage>
</organism>
<feature type="signal peptide" evidence="1">
    <location>
        <begin position="1"/>
        <end position="27"/>
    </location>
</feature>
<name>A0A3A3GUU4_PANTH</name>
<protein>
    <recommendedName>
        <fullName evidence="4">PepSY domain-containing protein</fullName>
    </recommendedName>
</protein>
<accession>A0A3A3GUU4</accession>
<dbReference type="OrthoDB" id="2633733at2"/>
<gene>
    <name evidence="2" type="ORF">DQX05_21570</name>
</gene>
<dbReference type="RefSeq" id="WP_119795534.1">
    <property type="nucleotide sequence ID" value="NZ_QYZD01000024.1"/>
</dbReference>
<comment type="caution">
    <text evidence="2">The sequence shown here is derived from an EMBL/GenBank/DDBJ whole genome shotgun (WGS) entry which is preliminary data.</text>
</comment>
<dbReference type="EMBL" id="QYZD01000024">
    <property type="protein sequence ID" value="RJG21461.1"/>
    <property type="molecule type" value="Genomic_DNA"/>
</dbReference>
<dbReference type="Proteomes" id="UP000266177">
    <property type="component" value="Unassembled WGS sequence"/>
</dbReference>
<evidence type="ECO:0000313" key="2">
    <source>
        <dbReference type="EMBL" id="RJG21461.1"/>
    </source>
</evidence>
<keyword evidence="1" id="KW-0732">Signal</keyword>
<evidence type="ECO:0000313" key="3">
    <source>
        <dbReference type="Proteomes" id="UP000266177"/>
    </source>
</evidence>
<reference evidence="2 3" key="1">
    <citation type="submission" date="2018-09" db="EMBL/GenBank/DDBJ databases">
        <title>Paenibacillus SK2017-BO5.</title>
        <authorList>
            <person name="Piskunova J.V."/>
            <person name="Dubiley S.A."/>
            <person name="Severinov K.V."/>
        </authorList>
    </citation>
    <scope>NUCLEOTIDE SEQUENCE [LARGE SCALE GENOMIC DNA]</scope>
    <source>
        <strain evidence="2 3">BO5</strain>
    </source>
</reference>
<evidence type="ECO:0000256" key="1">
    <source>
        <dbReference type="SAM" id="SignalP"/>
    </source>
</evidence>